<dbReference type="InterPro" id="IPR012577">
    <property type="entry name" value="NIPSNAP"/>
</dbReference>
<sequence>MSSILVELRQYTLHPEGRDRLIDIFEEHFIEPQEELGISVLGTFTDQGDDDRFVWLRGFPDLETRGRSLPAFYGGPVWREHRDRANATMIDSDNVFLLEPAPGSRPLESWQRDRPAFGARTTSAGWGYVHAFVLGSGGHDELAQAAADAREALDRAFGVPVSLLVSSDHENNFPPLPVRGDRAIVAFAMFEDESSRAAAVQRVAEDAGVRELRVSLGTQLTDELTVMLRPTARSAIRTPLVE</sequence>
<reference evidence="2 3" key="1">
    <citation type="submission" date="2015-03" db="EMBL/GenBank/DDBJ databases">
        <title>Luteipulveratus halotolerans sp. nov., a novel actinobacterium (Dermacoccaceae) from Sarawak, Malaysia.</title>
        <authorList>
            <person name="Juboi H."/>
            <person name="Basik A."/>
            <person name="Shamsul S.S."/>
            <person name="Arnold P."/>
            <person name="Schmitt E.K."/>
            <person name="Sanglier J.-J."/>
            <person name="Yeo T."/>
        </authorList>
    </citation>
    <scope>NUCLEOTIDE SEQUENCE [LARGE SCALE GENOMIC DNA]</scope>
    <source>
        <strain evidence="2 3">MN07-A0370</strain>
    </source>
</reference>
<dbReference type="InterPro" id="IPR011008">
    <property type="entry name" value="Dimeric_a/b-barrel"/>
</dbReference>
<dbReference type="EMBL" id="CP011112">
    <property type="protein sequence ID" value="AKU15221.1"/>
    <property type="molecule type" value="Genomic_DNA"/>
</dbReference>
<dbReference type="RefSeq" id="WP_052590012.1">
    <property type="nucleotide sequence ID" value="NZ_CP011112.1"/>
</dbReference>
<accession>A0A0K1JEU9</accession>
<evidence type="ECO:0000259" key="1">
    <source>
        <dbReference type="Pfam" id="PF07978"/>
    </source>
</evidence>
<evidence type="ECO:0000313" key="3">
    <source>
        <dbReference type="Proteomes" id="UP000066480"/>
    </source>
</evidence>
<dbReference type="KEGG" id="lmoi:VV02_04000"/>
<dbReference type="AlphaFoldDB" id="A0A0K1JEU9"/>
<protein>
    <recommendedName>
        <fullName evidence="1">NIPSNAP domain-containing protein</fullName>
    </recommendedName>
</protein>
<dbReference type="Gene3D" id="3.30.70.100">
    <property type="match status" value="1"/>
</dbReference>
<evidence type="ECO:0000313" key="2">
    <source>
        <dbReference type="EMBL" id="AKU15221.1"/>
    </source>
</evidence>
<dbReference type="SUPFAM" id="SSF54909">
    <property type="entry name" value="Dimeric alpha+beta barrel"/>
    <property type="match status" value="1"/>
</dbReference>
<dbReference type="Pfam" id="PF07978">
    <property type="entry name" value="NIPSNAP"/>
    <property type="match status" value="1"/>
</dbReference>
<name>A0A0K1JEU9_9MICO</name>
<keyword evidence="3" id="KW-1185">Reference proteome</keyword>
<dbReference type="OrthoDB" id="9801573at2"/>
<organism evidence="2 3">
    <name type="scientific">Luteipulveratus mongoliensis</name>
    <dbReference type="NCBI Taxonomy" id="571913"/>
    <lineage>
        <taxon>Bacteria</taxon>
        <taxon>Bacillati</taxon>
        <taxon>Actinomycetota</taxon>
        <taxon>Actinomycetes</taxon>
        <taxon>Micrococcales</taxon>
        <taxon>Dermacoccaceae</taxon>
        <taxon>Luteipulveratus</taxon>
    </lineage>
</organism>
<dbReference type="Proteomes" id="UP000066480">
    <property type="component" value="Chromosome"/>
</dbReference>
<gene>
    <name evidence="2" type="ORF">VV02_04000</name>
</gene>
<proteinExistence type="predicted"/>
<feature type="domain" description="NIPSNAP" evidence="1">
    <location>
        <begin position="6"/>
        <end position="104"/>
    </location>
</feature>
<dbReference type="STRING" id="571913.VV02_04000"/>
<dbReference type="PATRIC" id="fig|571913.6.peg.819"/>